<feature type="compositionally biased region" description="Basic and acidic residues" evidence="1">
    <location>
        <begin position="59"/>
        <end position="73"/>
    </location>
</feature>
<name>A0AA42LUX4_9BURK</name>
<reference evidence="2" key="1">
    <citation type="submission" date="2022-09" db="EMBL/GenBank/DDBJ databases">
        <title>Intensive care unit water sources are persistently colonized with multi-drug resistant bacteria and are the site of extensive horizontal gene transfer of antibiotic resistance genes.</title>
        <authorList>
            <person name="Diorio-Toth L."/>
        </authorList>
    </citation>
    <scope>NUCLEOTIDE SEQUENCE</scope>
    <source>
        <strain evidence="2">GD03843</strain>
    </source>
</reference>
<sequence>MIIEAFERPDGMWSFRRIAMLGVQQDDRAYPSCEAAVKAANAEYPNEAVSIIAFQSQEQDMKPDQAAKPEGKDPTATNPATAGSGAVEPSTEDQVDIANQVQDGIKQADTREGKSSSTPTRVGGAKPLDGNPNPERDTEGGVFTPADDTPAVLRKRAGPRS</sequence>
<comment type="caution">
    <text evidence="2">The sequence shown here is derived from an EMBL/GenBank/DDBJ whole genome shotgun (WGS) entry which is preliminary data.</text>
</comment>
<evidence type="ECO:0000313" key="3">
    <source>
        <dbReference type="Proteomes" id="UP001161094"/>
    </source>
</evidence>
<evidence type="ECO:0000313" key="2">
    <source>
        <dbReference type="EMBL" id="MDH0739956.1"/>
    </source>
</evidence>
<feature type="region of interest" description="Disordered" evidence="1">
    <location>
        <begin position="51"/>
        <end position="161"/>
    </location>
</feature>
<accession>A0AA42LUX4</accession>
<dbReference type="RefSeq" id="WP_279997459.1">
    <property type="nucleotide sequence ID" value="NZ_JAOCDZ010000032.1"/>
</dbReference>
<evidence type="ECO:0000256" key="1">
    <source>
        <dbReference type="SAM" id="MobiDB-lite"/>
    </source>
</evidence>
<proteinExistence type="predicted"/>
<protein>
    <submittedName>
        <fullName evidence="2">Uncharacterized protein</fullName>
    </submittedName>
</protein>
<organism evidence="2 3">
    <name type="scientific">Achromobacter spanius</name>
    <dbReference type="NCBI Taxonomy" id="217203"/>
    <lineage>
        <taxon>Bacteria</taxon>
        <taxon>Pseudomonadati</taxon>
        <taxon>Pseudomonadota</taxon>
        <taxon>Betaproteobacteria</taxon>
        <taxon>Burkholderiales</taxon>
        <taxon>Alcaligenaceae</taxon>
        <taxon>Achromobacter</taxon>
    </lineage>
</organism>
<dbReference type="AlphaFoldDB" id="A0AA42LUX4"/>
<gene>
    <name evidence="2" type="ORF">N5D93_29435</name>
</gene>
<dbReference type="Proteomes" id="UP001161094">
    <property type="component" value="Unassembled WGS sequence"/>
</dbReference>
<dbReference type="EMBL" id="JAOCDZ010000032">
    <property type="protein sequence ID" value="MDH0739956.1"/>
    <property type="molecule type" value="Genomic_DNA"/>
</dbReference>